<sequence length="297" mass="34522">MSLHYPEIYKEYNVCVGERKKNERIEQQKKLDALVNDKEKLAELRQEALKAVADYNKEMNSSLRFKSFYDHHTQLVLVPMNKYMKLKPEYTRPVPYPVSCFPGQYTTYYRKFSPDELRELPVQTVLENEQIFPAMKRAMSPPNVLVSEQELQRKIDEEKLREKKMNSTTEQNQSTPARITAALNARRQSNVSAICSICNTGVDAEKVLMLQCNSCLSHTHQLCLDMPQRMYQVVKTYQWTCIDCKRCTVCMKPDNEDAMMCCDNCDRGYHTFCVGMNEPPTGTWICSRFCSKVPTIV</sequence>
<evidence type="ECO:0000313" key="2">
    <source>
        <dbReference type="WBParaSite" id="JU765_v2.g11107.t1"/>
    </source>
</evidence>
<dbReference type="Proteomes" id="UP000887576">
    <property type="component" value="Unplaced"/>
</dbReference>
<organism evidence="1 2">
    <name type="scientific">Panagrolaimus sp. JU765</name>
    <dbReference type="NCBI Taxonomy" id="591449"/>
    <lineage>
        <taxon>Eukaryota</taxon>
        <taxon>Metazoa</taxon>
        <taxon>Ecdysozoa</taxon>
        <taxon>Nematoda</taxon>
        <taxon>Chromadorea</taxon>
        <taxon>Rhabditida</taxon>
        <taxon>Tylenchina</taxon>
        <taxon>Panagrolaimomorpha</taxon>
        <taxon>Panagrolaimoidea</taxon>
        <taxon>Panagrolaimidae</taxon>
        <taxon>Panagrolaimus</taxon>
    </lineage>
</organism>
<protein>
    <submittedName>
        <fullName evidence="2">PHD-type domain-containing protein</fullName>
    </submittedName>
</protein>
<reference evidence="2" key="1">
    <citation type="submission" date="2022-11" db="UniProtKB">
        <authorList>
            <consortium name="WormBaseParasite"/>
        </authorList>
    </citation>
    <scope>IDENTIFICATION</scope>
</reference>
<accession>A0AC34PYA9</accession>
<proteinExistence type="predicted"/>
<name>A0AC34PYA9_9BILA</name>
<evidence type="ECO:0000313" key="1">
    <source>
        <dbReference type="Proteomes" id="UP000887576"/>
    </source>
</evidence>
<dbReference type="WBParaSite" id="JU765_v2.g11107.t1">
    <property type="protein sequence ID" value="JU765_v2.g11107.t1"/>
    <property type="gene ID" value="JU765_v2.g11107"/>
</dbReference>